<name>A0A6G0W9X9_9STRA</name>
<evidence type="ECO:0000313" key="2">
    <source>
        <dbReference type="EMBL" id="KAF0723052.1"/>
    </source>
</evidence>
<gene>
    <name evidence="2" type="ORF">Ae201684_017923</name>
</gene>
<dbReference type="VEuPathDB" id="FungiDB:AeMF1_018627"/>
<accession>A0A6G0W9X9</accession>
<keyword evidence="3" id="KW-1185">Reference proteome</keyword>
<dbReference type="EMBL" id="VJMJ01000317">
    <property type="protein sequence ID" value="KAF0723052.1"/>
    <property type="molecule type" value="Genomic_DNA"/>
</dbReference>
<protein>
    <submittedName>
        <fullName evidence="2">Uncharacterized protein</fullName>
    </submittedName>
</protein>
<evidence type="ECO:0000256" key="1">
    <source>
        <dbReference type="SAM" id="MobiDB-lite"/>
    </source>
</evidence>
<feature type="region of interest" description="Disordered" evidence="1">
    <location>
        <begin position="722"/>
        <end position="768"/>
    </location>
</feature>
<feature type="compositionally biased region" description="Pro residues" evidence="1">
    <location>
        <begin position="732"/>
        <end position="752"/>
    </location>
</feature>
<reference evidence="2 3" key="1">
    <citation type="submission" date="2019-07" db="EMBL/GenBank/DDBJ databases">
        <title>Genomics analysis of Aphanomyces spp. identifies a new class of oomycete effector associated with host adaptation.</title>
        <authorList>
            <person name="Gaulin E."/>
        </authorList>
    </citation>
    <scope>NUCLEOTIDE SEQUENCE [LARGE SCALE GENOMIC DNA]</scope>
    <source>
        <strain evidence="2 3">ATCC 201684</strain>
    </source>
</reference>
<comment type="caution">
    <text evidence="2">The sequence shown here is derived from an EMBL/GenBank/DDBJ whole genome shotgun (WGS) entry which is preliminary data.</text>
</comment>
<proteinExistence type="predicted"/>
<organism evidence="2 3">
    <name type="scientific">Aphanomyces euteiches</name>
    <dbReference type="NCBI Taxonomy" id="100861"/>
    <lineage>
        <taxon>Eukaryota</taxon>
        <taxon>Sar</taxon>
        <taxon>Stramenopiles</taxon>
        <taxon>Oomycota</taxon>
        <taxon>Saprolegniomycetes</taxon>
        <taxon>Saprolegniales</taxon>
        <taxon>Verrucalvaceae</taxon>
        <taxon>Aphanomyces</taxon>
    </lineage>
</organism>
<dbReference type="Proteomes" id="UP000481153">
    <property type="component" value="Unassembled WGS sequence"/>
</dbReference>
<dbReference type="AlphaFoldDB" id="A0A6G0W9X9"/>
<sequence>MLPESVKDPVGYLVSITRPGEESLTKGVVKGYNEHHNTLLVHFDDGEEAWFGIDDSVKFIQQSSFPPQKAIVESFPTPENPLQWKVRLKNGKKGLVVGFSAPLAQIRLDSGESVYVNIETQGVAFLYCTSIFQFETTPRRDDKLESTPLSHIGPLFAKQFDVTDVRLKLQTYHSILEHCQSSVAWQTQIGAELKTIENNHRRIHFVFQDLQAIDRGLRLAAARCICALAYENPANQDILSKENGLTMPWLRVFSIPSKFQQLYEQNCKDECRLPDQDGFIQYLHDIIQTHSAASVATAVYEFYNTKTHLPKLWCYPPIPDSLYEWSSVPDPEVHLIGYITTPREVPPLSRSLSTSEVQDIASIFTRDKAVMTLLKKAQSIRNSIEPPVNRFLLYDALHEHADLQIYLEDSPPLAGLVQTFELAASISWRDLFTYLSTRLHFVALTKTWGAAFVDELFRLFTSLIPLKLDFICHDSWVWQSLLYKAMETNNVMNANHPFFELFDGTEAPLRLLTVLTHLRHVEAPREIASSAPLSSPPLKKPTKNNDHRISNAIASAQQAVQDLHAVQTRFHPESTFQRHLSDVNTITTYVHQTAQKLHDQMLQLSIPPTALLTPVCTNLDEIVTSVHETRLHSQQERHLIVQSNKERLQNAEKRSIAATIAKQLKWQQQCDAIQMERKRQQQVAALKHAEKLARVQQEREELERRHNQEMEKLEEKVAKIMRSPRLNNKPPVLKPHPPPPQKPQKPLQPPSRPQAAGGNRARPQSARLVRERTTVFGNMVAKIHAQDMLVKKEQSKAMWRQIRQEKKRFEFSKGLELQDEIDSEVIQGVPEATKKMALDLPLSNNATCVQLASELLPPAVKPPSFDQPKANSYIITAKYNRTLDDTERERFKARFSSNHVKLSHKLSFAVQEQYVQMARRNQAWSAFCASSTIYSDDPEQLKRTEFANVARRLGTVDMDDLAELKMT</sequence>
<evidence type="ECO:0000313" key="3">
    <source>
        <dbReference type="Proteomes" id="UP000481153"/>
    </source>
</evidence>